<dbReference type="InterPro" id="IPR000719">
    <property type="entry name" value="Prot_kinase_dom"/>
</dbReference>
<feature type="region of interest" description="Disordered" evidence="6">
    <location>
        <begin position="517"/>
        <end position="583"/>
    </location>
</feature>
<keyword evidence="5" id="KW-0067">ATP-binding</keyword>
<dbReference type="PROSITE" id="PS50011">
    <property type="entry name" value="PROTEIN_KINASE_DOM"/>
    <property type="match status" value="1"/>
</dbReference>
<evidence type="ECO:0000256" key="5">
    <source>
        <dbReference type="ARBA" id="ARBA00022840"/>
    </source>
</evidence>
<reference evidence="8" key="1">
    <citation type="submission" date="2013-12" db="EMBL/GenBank/DDBJ databases">
        <authorList>
            <person name="Genoscope - CEA"/>
        </authorList>
    </citation>
    <scope>NUCLEOTIDE SEQUENCE</scope>
    <source>
        <strain evidence="8">CBS 1993</strain>
    </source>
</reference>
<name>W6MFG3_9ASCO</name>
<feature type="compositionally biased region" description="Polar residues" evidence="6">
    <location>
        <begin position="520"/>
        <end position="534"/>
    </location>
</feature>
<organism evidence="8 9">
    <name type="scientific">Kuraishia capsulata CBS 1993</name>
    <dbReference type="NCBI Taxonomy" id="1382522"/>
    <lineage>
        <taxon>Eukaryota</taxon>
        <taxon>Fungi</taxon>
        <taxon>Dikarya</taxon>
        <taxon>Ascomycota</taxon>
        <taxon>Saccharomycotina</taxon>
        <taxon>Pichiomycetes</taxon>
        <taxon>Pichiales</taxon>
        <taxon>Pichiaceae</taxon>
        <taxon>Kuraishia</taxon>
    </lineage>
</organism>
<evidence type="ECO:0000256" key="6">
    <source>
        <dbReference type="SAM" id="MobiDB-lite"/>
    </source>
</evidence>
<evidence type="ECO:0000259" key="7">
    <source>
        <dbReference type="PROSITE" id="PS50011"/>
    </source>
</evidence>
<dbReference type="InterPro" id="IPR011009">
    <property type="entry name" value="Kinase-like_dom_sf"/>
</dbReference>
<evidence type="ECO:0000313" key="8">
    <source>
        <dbReference type="EMBL" id="CDK24529.1"/>
    </source>
</evidence>
<keyword evidence="9" id="KW-1185">Reference proteome</keyword>
<reference evidence="8" key="2">
    <citation type="submission" date="2014-02" db="EMBL/GenBank/DDBJ databases">
        <title>Complete DNA sequence of /Kuraishia capsulata/ illustrates novel genomic features among budding yeasts (/Saccharomycotina/).</title>
        <authorList>
            <person name="Morales L."/>
            <person name="Noel B."/>
            <person name="Porcel B."/>
            <person name="Marcet-Houben M."/>
            <person name="Hullo M-F."/>
            <person name="Sacerdot C."/>
            <person name="Tekaia F."/>
            <person name="Leh-Louis V."/>
            <person name="Despons L."/>
            <person name="Khanna V."/>
            <person name="Aury J-M."/>
            <person name="Barbe V."/>
            <person name="Couloux A."/>
            <person name="Labadie K."/>
            <person name="Pelletier E."/>
            <person name="Souciet J-L."/>
            <person name="Boekhout T."/>
            <person name="Gabaldon T."/>
            <person name="Wincker P."/>
            <person name="Dujon B."/>
        </authorList>
    </citation>
    <scope>NUCLEOTIDE SEQUENCE</scope>
    <source>
        <strain evidence="8">CBS 1993</strain>
    </source>
</reference>
<keyword evidence="4" id="KW-0418">Kinase</keyword>
<dbReference type="GeneID" id="34517934"/>
<sequence>MPISMTSDPEKAPSRFHLREFKTLKTLGEGRYAKVVLAVTSLDHHWGVQPTELDNEQRFLYAIKIINTKFDKPALNFKNANSLAKIKNEVRIMSILSKSNHKNVLKLYSIVNNDTDKQKDGSKGKLTTDDITSQKHYRIYLIMDYCSIGELTLQNFQDSRPSLRGVAQKLRDIVLGLEFLHTQGIVHRDIKPSNLLVDPNGTVKLSDFGISYKLTGDEKSDNFELGTPCGTPLFLSPELCGYGAHDRQNRQGTALQGKKIDVWALGVTLFYLFFGIFPFFDENKFKLFQDISKASLEFPSFENGHLFRNFIAGGANEREMQSLYSQVKNLLSCMLVKDLSKRYSISQVKKHKLFLTEISKGEYEKEYLQYNDTILEQQDSGFSGMKRSGNAFKDTFSKLFVSRKTGKEKSQMDPLVISSPVSGSFKHVISQNSISSDLATTTSTFDLTSSSMADDDYSEAQEMFKIPDSGFFQQPLPKLLSRGNHSSTSLPIAQGRPSFSTIEDATVYSKPWRVFDAEGGSTQNKSAQAMQRNNSTHKRESVNTLPSQFSDITPNLSSAPGQFESPESIQSSSSSVRQGLVRSRPNRNLSDLALVKPFNASELIQNEDSQAQDYNFMSMGAYLDNLA</sequence>
<dbReference type="Proteomes" id="UP000019384">
    <property type="component" value="Unassembled WGS sequence"/>
</dbReference>
<dbReference type="RefSeq" id="XP_022456546.1">
    <property type="nucleotide sequence ID" value="XM_022605038.1"/>
</dbReference>
<keyword evidence="1" id="KW-0723">Serine/threonine-protein kinase</keyword>
<protein>
    <recommendedName>
        <fullName evidence="7">Protein kinase domain-containing protein</fullName>
    </recommendedName>
</protein>
<evidence type="ECO:0000256" key="3">
    <source>
        <dbReference type="ARBA" id="ARBA00022741"/>
    </source>
</evidence>
<proteinExistence type="predicted"/>
<dbReference type="PANTHER" id="PTHR43895:SF150">
    <property type="entry name" value="SERINE_THREONINE-PROTEIN KINASE STK11"/>
    <property type="match status" value="1"/>
</dbReference>
<keyword evidence="2" id="KW-0808">Transferase</keyword>
<dbReference type="HOGENOM" id="CLU_436183_0_0_1"/>
<dbReference type="SMART" id="SM00220">
    <property type="entry name" value="S_TKc"/>
    <property type="match status" value="1"/>
</dbReference>
<dbReference type="Pfam" id="PF00069">
    <property type="entry name" value="Pkinase"/>
    <property type="match status" value="1"/>
</dbReference>
<evidence type="ECO:0000256" key="4">
    <source>
        <dbReference type="ARBA" id="ARBA00022777"/>
    </source>
</evidence>
<dbReference type="OrthoDB" id="68483at2759"/>
<feature type="compositionally biased region" description="Polar residues" evidence="6">
    <location>
        <begin position="542"/>
        <end position="560"/>
    </location>
</feature>
<dbReference type="GO" id="GO:0004674">
    <property type="term" value="F:protein serine/threonine kinase activity"/>
    <property type="evidence" value="ECO:0007669"/>
    <property type="project" value="UniProtKB-KW"/>
</dbReference>
<dbReference type="PANTHER" id="PTHR43895">
    <property type="entry name" value="CALCIUM/CALMODULIN-DEPENDENT PROTEIN KINASE KINASE-RELATED"/>
    <property type="match status" value="1"/>
</dbReference>
<evidence type="ECO:0000313" key="9">
    <source>
        <dbReference type="Proteomes" id="UP000019384"/>
    </source>
</evidence>
<dbReference type="AlphaFoldDB" id="W6MFG3"/>
<feature type="domain" description="Protein kinase" evidence="7">
    <location>
        <begin position="21"/>
        <end position="354"/>
    </location>
</feature>
<feature type="compositionally biased region" description="Low complexity" evidence="6">
    <location>
        <begin position="565"/>
        <end position="575"/>
    </location>
</feature>
<evidence type="ECO:0000256" key="1">
    <source>
        <dbReference type="ARBA" id="ARBA00022527"/>
    </source>
</evidence>
<dbReference type="PROSITE" id="PS00108">
    <property type="entry name" value="PROTEIN_KINASE_ST"/>
    <property type="match status" value="1"/>
</dbReference>
<dbReference type="GO" id="GO:0007165">
    <property type="term" value="P:signal transduction"/>
    <property type="evidence" value="ECO:0007669"/>
    <property type="project" value="TreeGrafter"/>
</dbReference>
<accession>W6MFG3</accession>
<dbReference type="Gene3D" id="1.10.510.10">
    <property type="entry name" value="Transferase(Phosphotransferase) domain 1"/>
    <property type="match status" value="1"/>
</dbReference>
<dbReference type="EMBL" id="HG793125">
    <property type="protein sequence ID" value="CDK24529.1"/>
    <property type="molecule type" value="Genomic_DNA"/>
</dbReference>
<evidence type="ECO:0000256" key="2">
    <source>
        <dbReference type="ARBA" id="ARBA00022679"/>
    </source>
</evidence>
<dbReference type="SUPFAM" id="SSF56112">
    <property type="entry name" value="Protein kinase-like (PK-like)"/>
    <property type="match status" value="1"/>
</dbReference>
<dbReference type="STRING" id="1382522.W6MFG3"/>
<gene>
    <name evidence="8" type="ORF">KUCA_T00000494001</name>
</gene>
<dbReference type="InterPro" id="IPR008271">
    <property type="entry name" value="Ser/Thr_kinase_AS"/>
</dbReference>
<dbReference type="GO" id="GO:0005524">
    <property type="term" value="F:ATP binding"/>
    <property type="evidence" value="ECO:0007669"/>
    <property type="project" value="UniProtKB-KW"/>
</dbReference>
<keyword evidence="3" id="KW-0547">Nucleotide-binding</keyword>